<sequence length="213" mass="22948">MVLDNIHNVTGLEGTWSTGSQRVLTGPTFVSPNNRTFFPPKTSGISISFTYSGFYESSQYRLLGNGTDPHCLTATLMWDHGSYVILGNGSIITTPFGDGFQQVQAPCEAVSNFIQAYNFTTLYRSFRIFQDLSDGPKLSLANFDDSPNPPFFQVSSTPTMFPTRSLVNTTSTSSNQAKRELKERSSGAKTWTSVGAGALVASLVTAGAASALL</sequence>
<gene>
    <name evidence="1" type="ORF">BDY19DRAFT_891150</name>
</gene>
<protein>
    <submittedName>
        <fullName evidence="1">Chaperone for protein-folding within the ER, fungal-domain-containing protein</fullName>
    </submittedName>
</protein>
<keyword evidence="2" id="KW-1185">Reference proteome</keyword>
<accession>A0ACB8U3S7</accession>
<comment type="caution">
    <text evidence="1">The sequence shown here is derived from an EMBL/GenBank/DDBJ whole genome shotgun (WGS) entry which is preliminary data.</text>
</comment>
<organism evidence="1 2">
    <name type="scientific">Irpex rosettiformis</name>
    <dbReference type="NCBI Taxonomy" id="378272"/>
    <lineage>
        <taxon>Eukaryota</taxon>
        <taxon>Fungi</taxon>
        <taxon>Dikarya</taxon>
        <taxon>Basidiomycota</taxon>
        <taxon>Agaricomycotina</taxon>
        <taxon>Agaricomycetes</taxon>
        <taxon>Polyporales</taxon>
        <taxon>Irpicaceae</taxon>
        <taxon>Irpex</taxon>
    </lineage>
</organism>
<name>A0ACB8U3S7_9APHY</name>
<evidence type="ECO:0000313" key="2">
    <source>
        <dbReference type="Proteomes" id="UP001055072"/>
    </source>
</evidence>
<proteinExistence type="predicted"/>
<dbReference type="EMBL" id="MU274913">
    <property type="protein sequence ID" value="KAI0088630.1"/>
    <property type="molecule type" value="Genomic_DNA"/>
</dbReference>
<reference evidence="1" key="1">
    <citation type="journal article" date="2021" name="Environ. Microbiol.">
        <title>Gene family expansions and transcriptome signatures uncover fungal adaptations to wood decay.</title>
        <authorList>
            <person name="Hage H."/>
            <person name="Miyauchi S."/>
            <person name="Viragh M."/>
            <person name="Drula E."/>
            <person name="Min B."/>
            <person name="Chaduli D."/>
            <person name="Navarro D."/>
            <person name="Favel A."/>
            <person name="Norest M."/>
            <person name="Lesage-Meessen L."/>
            <person name="Balint B."/>
            <person name="Merenyi Z."/>
            <person name="de Eugenio L."/>
            <person name="Morin E."/>
            <person name="Martinez A.T."/>
            <person name="Baldrian P."/>
            <person name="Stursova M."/>
            <person name="Martinez M.J."/>
            <person name="Novotny C."/>
            <person name="Magnuson J.K."/>
            <person name="Spatafora J.W."/>
            <person name="Maurice S."/>
            <person name="Pangilinan J."/>
            <person name="Andreopoulos W."/>
            <person name="LaButti K."/>
            <person name="Hundley H."/>
            <person name="Na H."/>
            <person name="Kuo A."/>
            <person name="Barry K."/>
            <person name="Lipzen A."/>
            <person name="Henrissat B."/>
            <person name="Riley R."/>
            <person name="Ahrendt S."/>
            <person name="Nagy L.G."/>
            <person name="Grigoriev I.V."/>
            <person name="Martin F."/>
            <person name="Rosso M.N."/>
        </authorList>
    </citation>
    <scope>NUCLEOTIDE SEQUENCE</scope>
    <source>
        <strain evidence="1">CBS 384.51</strain>
    </source>
</reference>
<dbReference type="Proteomes" id="UP001055072">
    <property type="component" value="Unassembled WGS sequence"/>
</dbReference>
<evidence type="ECO:0000313" key="1">
    <source>
        <dbReference type="EMBL" id="KAI0088630.1"/>
    </source>
</evidence>